<evidence type="ECO:0000313" key="1">
    <source>
        <dbReference type="EMBL" id="OAQ24080.1"/>
    </source>
</evidence>
<feature type="non-terminal residue" evidence="1">
    <location>
        <position position="50"/>
    </location>
</feature>
<protein>
    <submittedName>
        <fullName evidence="1">Uncharacterized protein</fullName>
    </submittedName>
</protein>
<feature type="non-terminal residue" evidence="1">
    <location>
        <position position="1"/>
    </location>
</feature>
<dbReference type="Proteomes" id="UP000078512">
    <property type="component" value="Unassembled WGS sequence"/>
</dbReference>
<accession>A0A197JG27</accession>
<dbReference type="AlphaFoldDB" id="A0A197JG27"/>
<reference evidence="1 2" key="1">
    <citation type="submission" date="2016-05" db="EMBL/GenBank/DDBJ databases">
        <title>Genome sequencing reveals origins of a unique bacterial endosymbiosis in the earliest lineages of terrestrial Fungi.</title>
        <authorList>
            <consortium name="DOE Joint Genome Institute"/>
            <person name="Uehling J."/>
            <person name="Gryganskyi A."/>
            <person name="Hameed K."/>
            <person name="Tschaplinski T."/>
            <person name="Misztal P."/>
            <person name="Wu S."/>
            <person name="Desiro A."/>
            <person name="Vande Pol N."/>
            <person name="Du Z.-Y."/>
            <person name="Zienkiewicz A."/>
            <person name="Zienkiewicz K."/>
            <person name="Morin E."/>
            <person name="Tisserant E."/>
            <person name="Splivallo R."/>
            <person name="Hainaut M."/>
            <person name="Henrissat B."/>
            <person name="Ohm R."/>
            <person name="Kuo A."/>
            <person name="Yan J."/>
            <person name="Lipzen A."/>
            <person name="Nolan M."/>
            <person name="Labutti K."/>
            <person name="Barry K."/>
            <person name="Goldstein A."/>
            <person name="Labbe J."/>
            <person name="Schadt C."/>
            <person name="Tuskan G."/>
            <person name="Grigoriev I."/>
            <person name="Martin F."/>
            <person name="Vilgalys R."/>
            <person name="Bonito G."/>
        </authorList>
    </citation>
    <scope>NUCLEOTIDE SEQUENCE [LARGE SCALE GENOMIC DNA]</scope>
    <source>
        <strain evidence="1 2">AG-77</strain>
    </source>
</reference>
<sequence length="50" mass="5602">LSFPVPVSHLPFPSFPFPSSLHITFVPVHIPSLSSISYSRFIPHSFHLLS</sequence>
<organism evidence="1 2">
    <name type="scientific">Linnemannia elongata AG-77</name>
    <dbReference type="NCBI Taxonomy" id="1314771"/>
    <lineage>
        <taxon>Eukaryota</taxon>
        <taxon>Fungi</taxon>
        <taxon>Fungi incertae sedis</taxon>
        <taxon>Mucoromycota</taxon>
        <taxon>Mortierellomycotina</taxon>
        <taxon>Mortierellomycetes</taxon>
        <taxon>Mortierellales</taxon>
        <taxon>Mortierellaceae</taxon>
        <taxon>Linnemannia</taxon>
    </lineage>
</organism>
<proteinExistence type="predicted"/>
<gene>
    <name evidence="1" type="ORF">K457DRAFT_142247</name>
</gene>
<dbReference type="EMBL" id="KV442102">
    <property type="protein sequence ID" value="OAQ24080.1"/>
    <property type="molecule type" value="Genomic_DNA"/>
</dbReference>
<evidence type="ECO:0000313" key="2">
    <source>
        <dbReference type="Proteomes" id="UP000078512"/>
    </source>
</evidence>
<name>A0A197JG27_9FUNG</name>
<keyword evidence="2" id="KW-1185">Reference proteome</keyword>